<dbReference type="InterPro" id="IPR029057">
    <property type="entry name" value="PRTase-like"/>
</dbReference>
<keyword evidence="5" id="KW-0021">Allosteric enzyme</keyword>
<evidence type="ECO:0000256" key="1">
    <source>
        <dbReference type="ARBA" id="ARBA00001946"/>
    </source>
</evidence>
<gene>
    <name evidence="12" type="ORF">M408DRAFT_325942</name>
</gene>
<organism evidence="12 13">
    <name type="scientific">Serendipita vermifera MAFF 305830</name>
    <dbReference type="NCBI Taxonomy" id="933852"/>
    <lineage>
        <taxon>Eukaryota</taxon>
        <taxon>Fungi</taxon>
        <taxon>Dikarya</taxon>
        <taxon>Basidiomycota</taxon>
        <taxon>Agaricomycotina</taxon>
        <taxon>Agaricomycetes</taxon>
        <taxon>Sebacinales</taxon>
        <taxon>Serendipitaceae</taxon>
        <taxon>Serendipita</taxon>
    </lineage>
</organism>
<dbReference type="AlphaFoldDB" id="A0A0C2XW85"/>
<dbReference type="InterPro" id="IPR000836">
    <property type="entry name" value="PRTase_dom"/>
</dbReference>
<dbReference type="Pfam" id="PF14681">
    <property type="entry name" value="UPRTase"/>
    <property type="match status" value="1"/>
</dbReference>
<evidence type="ECO:0000313" key="13">
    <source>
        <dbReference type="Proteomes" id="UP000054097"/>
    </source>
</evidence>
<dbReference type="HOGENOM" id="CLU_067096_2_2_1"/>
<evidence type="ECO:0000313" key="12">
    <source>
        <dbReference type="EMBL" id="KIM33117.1"/>
    </source>
</evidence>
<dbReference type="Proteomes" id="UP000054097">
    <property type="component" value="Unassembled WGS sequence"/>
</dbReference>
<dbReference type="FunFam" id="3.40.50.2020:FF:000003">
    <property type="entry name" value="Uracil phosphoribosyltransferase"/>
    <property type="match status" value="1"/>
</dbReference>
<evidence type="ECO:0000256" key="2">
    <source>
        <dbReference type="ARBA" id="ARBA00005180"/>
    </source>
</evidence>
<dbReference type="SUPFAM" id="SSF53271">
    <property type="entry name" value="PRTase-like"/>
    <property type="match status" value="1"/>
</dbReference>
<evidence type="ECO:0000259" key="11">
    <source>
        <dbReference type="Pfam" id="PF14681"/>
    </source>
</evidence>
<dbReference type="NCBIfam" id="NF001097">
    <property type="entry name" value="PRK00129.1"/>
    <property type="match status" value="1"/>
</dbReference>
<accession>A0A0C2XW85</accession>
<reference evidence="13" key="2">
    <citation type="submission" date="2015-01" db="EMBL/GenBank/DDBJ databases">
        <title>Evolutionary Origins and Diversification of the Mycorrhizal Mutualists.</title>
        <authorList>
            <consortium name="DOE Joint Genome Institute"/>
            <consortium name="Mycorrhizal Genomics Consortium"/>
            <person name="Kohler A."/>
            <person name="Kuo A."/>
            <person name="Nagy L.G."/>
            <person name="Floudas D."/>
            <person name="Copeland A."/>
            <person name="Barry K.W."/>
            <person name="Cichocki N."/>
            <person name="Veneault-Fourrey C."/>
            <person name="LaButti K."/>
            <person name="Lindquist E.A."/>
            <person name="Lipzen A."/>
            <person name="Lundell T."/>
            <person name="Morin E."/>
            <person name="Murat C."/>
            <person name="Riley R."/>
            <person name="Ohm R."/>
            <person name="Sun H."/>
            <person name="Tunlid A."/>
            <person name="Henrissat B."/>
            <person name="Grigoriev I.V."/>
            <person name="Hibbett D.S."/>
            <person name="Martin F."/>
        </authorList>
    </citation>
    <scope>NUCLEOTIDE SEQUENCE [LARGE SCALE GENOMIC DNA]</scope>
    <source>
        <strain evidence="13">MAFF 305830</strain>
    </source>
</reference>
<dbReference type="EMBL" id="KN824278">
    <property type="protein sequence ID" value="KIM33117.1"/>
    <property type="molecule type" value="Genomic_DNA"/>
</dbReference>
<evidence type="ECO:0000256" key="9">
    <source>
        <dbReference type="ARBA" id="ARBA00023134"/>
    </source>
</evidence>
<dbReference type="Gene3D" id="3.40.50.2020">
    <property type="match status" value="1"/>
</dbReference>
<dbReference type="GO" id="GO:0005525">
    <property type="term" value="F:GTP binding"/>
    <property type="evidence" value="ECO:0007669"/>
    <property type="project" value="UniProtKB-KW"/>
</dbReference>
<dbReference type="STRING" id="933852.A0A0C2XW85"/>
<evidence type="ECO:0000256" key="4">
    <source>
        <dbReference type="ARBA" id="ARBA00011894"/>
    </source>
</evidence>
<dbReference type="PANTHER" id="PTHR32315">
    <property type="entry name" value="ADENINE PHOSPHORIBOSYLTRANSFERASE"/>
    <property type="match status" value="1"/>
</dbReference>
<keyword evidence="6" id="KW-0328">Glycosyltransferase</keyword>
<dbReference type="GO" id="GO:0004845">
    <property type="term" value="F:uracil phosphoribosyltransferase activity"/>
    <property type="evidence" value="ECO:0007669"/>
    <property type="project" value="UniProtKB-EC"/>
</dbReference>
<comment type="pathway">
    <text evidence="2">Pyrimidine metabolism; UMP biosynthesis via salvage pathway; UMP from uracil: step 1/1.</text>
</comment>
<name>A0A0C2XW85_SERVB</name>
<evidence type="ECO:0000256" key="7">
    <source>
        <dbReference type="ARBA" id="ARBA00022679"/>
    </source>
</evidence>
<dbReference type="InterPro" id="IPR050054">
    <property type="entry name" value="UPRTase/APRTase"/>
</dbReference>
<dbReference type="OrthoDB" id="10257085at2759"/>
<evidence type="ECO:0000256" key="10">
    <source>
        <dbReference type="ARBA" id="ARBA00031082"/>
    </source>
</evidence>
<protein>
    <recommendedName>
        <fullName evidence="4">uracil phosphoribosyltransferase</fullName>
        <ecNumber evidence="4">2.4.2.9</ecNumber>
    </recommendedName>
    <alternativeName>
        <fullName evidence="10">UMP pyrophosphorylase</fullName>
    </alternativeName>
</protein>
<proteinExistence type="inferred from homology"/>
<keyword evidence="9" id="KW-0342">GTP-binding</keyword>
<keyword evidence="13" id="KW-1185">Reference proteome</keyword>
<dbReference type="PANTHER" id="PTHR32315:SF4">
    <property type="entry name" value="URACIL PHOSPHORIBOSYLTRANSFERASE, CHLOROPLASTIC"/>
    <property type="match status" value="1"/>
</dbReference>
<evidence type="ECO:0000256" key="3">
    <source>
        <dbReference type="ARBA" id="ARBA00009516"/>
    </source>
</evidence>
<keyword evidence="7" id="KW-0808">Transferase</keyword>
<sequence>MSGSLQIISHPVVGATLSKLRKTETTPKEFREGVHQISMVLGIEASRDLETQTFEGKTPVAPFTGTSIKPRIGLTPILRAGLGMTEAMLTLFPDAHVYYLGLFREKVTLQPVEYYSKLPTSPTVDMVYLLDPLVATGGTAVAAINMLTDWGISVDNIRLLSVLASQEGIDHVRAECPDLQIYVGAIDSEMTDKGYLTPGLGDAGDRLNNTFHFH</sequence>
<evidence type="ECO:0000256" key="8">
    <source>
        <dbReference type="ARBA" id="ARBA00022741"/>
    </source>
</evidence>
<evidence type="ECO:0000256" key="5">
    <source>
        <dbReference type="ARBA" id="ARBA00022533"/>
    </source>
</evidence>
<comment type="cofactor">
    <cofactor evidence="1">
        <name>Mg(2+)</name>
        <dbReference type="ChEBI" id="CHEBI:18420"/>
    </cofactor>
</comment>
<comment type="similarity">
    <text evidence="3">Belongs to the UPRTase family.</text>
</comment>
<reference evidence="12 13" key="1">
    <citation type="submission" date="2014-04" db="EMBL/GenBank/DDBJ databases">
        <authorList>
            <consortium name="DOE Joint Genome Institute"/>
            <person name="Kuo A."/>
            <person name="Zuccaro A."/>
            <person name="Kohler A."/>
            <person name="Nagy L.G."/>
            <person name="Floudas D."/>
            <person name="Copeland A."/>
            <person name="Barry K.W."/>
            <person name="Cichocki N."/>
            <person name="Veneault-Fourrey C."/>
            <person name="LaButti K."/>
            <person name="Lindquist E.A."/>
            <person name="Lipzen A."/>
            <person name="Lundell T."/>
            <person name="Morin E."/>
            <person name="Murat C."/>
            <person name="Sun H."/>
            <person name="Tunlid A."/>
            <person name="Henrissat B."/>
            <person name="Grigoriev I.V."/>
            <person name="Hibbett D.S."/>
            <person name="Martin F."/>
            <person name="Nordberg H.P."/>
            <person name="Cantor M.N."/>
            <person name="Hua S.X."/>
        </authorList>
    </citation>
    <scope>NUCLEOTIDE SEQUENCE [LARGE SCALE GENOMIC DNA]</scope>
    <source>
        <strain evidence="12 13">MAFF 305830</strain>
    </source>
</reference>
<dbReference type="GO" id="GO:0005737">
    <property type="term" value="C:cytoplasm"/>
    <property type="evidence" value="ECO:0007669"/>
    <property type="project" value="UniProtKB-ARBA"/>
</dbReference>
<dbReference type="CDD" id="cd06223">
    <property type="entry name" value="PRTases_typeI"/>
    <property type="match status" value="1"/>
</dbReference>
<evidence type="ECO:0000256" key="6">
    <source>
        <dbReference type="ARBA" id="ARBA00022676"/>
    </source>
</evidence>
<feature type="domain" description="Phosphoribosyltransferase" evidence="11">
    <location>
        <begin position="8"/>
        <end position="210"/>
    </location>
</feature>
<dbReference type="EC" id="2.4.2.9" evidence="4"/>
<keyword evidence="8" id="KW-0547">Nucleotide-binding</keyword>